<name>A0A943UYE6_9ACTN</name>
<feature type="transmembrane region" description="Helical" evidence="1">
    <location>
        <begin position="12"/>
        <end position="30"/>
    </location>
</feature>
<feature type="transmembrane region" description="Helical" evidence="1">
    <location>
        <begin position="42"/>
        <end position="68"/>
    </location>
</feature>
<evidence type="ECO:0000313" key="2">
    <source>
        <dbReference type="EMBL" id="MBS6941232.1"/>
    </source>
</evidence>
<protein>
    <submittedName>
        <fullName evidence="2">Uncharacterized protein</fullName>
    </submittedName>
</protein>
<feature type="transmembrane region" description="Helical" evidence="1">
    <location>
        <begin position="94"/>
        <end position="118"/>
    </location>
</feature>
<dbReference type="Proteomes" id="UP000727506">
    <property type="component" value="Unassembled WGS sequence"/>
</dbReference>
<proteinExistence type="predicted"/>
<dbReference type="EMBL" id="JAGZSV010000141">
    <property type="protein sequence ID" value="MBS6941232.1"/>
    <property type="molecule type" value="Genomic_DNA"/>
</dbReference>
<reference evidence="2" key="1">
    <citation type="submission" date="2021-02" db="EMBL/GenBank/DDBJ databases">
        <title>Infant gut strain persistence is associated with maternal origin, phylogeny, and functional potential including surface adhesion and iron acquisition.</title>
        <authorList>
            <person name="Lou Y.C."/>
        </authorList>
    </citation>
    <scope>NUCLEOTIDE SEQUENCE</scope>
    <source>
        <strain evidence="2">L2_039_000G1_dasL2_039_000G1_concoct_11</strain>
    </source>
</reference>
<feature type="transmembrane region" description="Helical" evidence="1">
    <location>
        <begin position="124"/>
        <end position="144"/>
    </location>
</feature>
<feature type="transmembrane region" description="Helical" evidence="1">
    <location>
        <begin position="164"/>
        <end position="186"/>
    </location>
</feature>
<evidence type="ECO:0000313" key="3">
    <source>
        <dbReference type="Proteomes" id="UP000727506"/>
    </source>
</evidence>
<sequence length="286" mass="29763">MAKSNVSRETRIAAGIAAVCAVACILYSRAASRVGMAGLVTYAASAASMVLAAVLLGGVCAVLAGMVLRDAWAKGPDRRLDFSYKEAFEAERPVLLCAALEVAGVVGVWALGIAVSGFLPYGAIRMVLVAGVAMATIAWVVLVWRTFRARFGARCNVVLLRGRVISGAIVVAVAMLACAAFALGVVRFSCLATDVTTGPEDIEASIVEVDAVKRGGDARKGGFSGEATEVDFAEVRGGVGESALHRIELASTDGDEVEFFSACTAGDRVRIVFYPHTKTLVTAEPL</sequence>
<accession>A0A943UYE6</accession>
<keyword evidence="1" id="KW-0472">Membrane</keyword>
<keyword evidence="1" id="KW-0812">Transmembrane</keyword>
<evidence type="ECO:0000256" key="1">
    <source>
        <dbReference type="SAM" id="Phobius"/>
    </source>
</evidence>
<organism evidence="2 3">
    <name type="scientific">Slackia piriformis</name>
    <dbReference type="NCBI Taxonomy" id="626934"/>
    <lineage>
        <taxon>Bacteria</taxon>
        <taxon>Bacillati</taxon>
        <taxon>Actinomycetota</taxon>
        <taxon>Coriobacteriia</taxon>
        <taxon>Eggerthellales</taxon>
        <taxon>Eggerthellaceae</taxon>
        <taxon>Slackia</taxon>
    </lineage>
</organism>
<gene>
    <name evidence="2" type="ORF">KH142_07135</name>
</gene>
<comment type="caution">
    <text evidence="2">The sequence shown here is derived from an EMBL/GenBank/DDBJ whole genome shotgun (WGS) entry which is preliminary data.</text>
</comment>
<dbReference type="AlphaFoldDB" id="A0A943UYE6"/>
<keyword evidence="1" id="KW-1133">Transmembrane helix</keyword>